<dbReference type="InterPro" id="IPR027075">
    <property type="entry name" value="CPSF2"/>
</dbReference>
<evidence type="ECO:0000313" key="3">
    <source>
        <dbReference type="EMBL" id="KAA6358263.1"/>
    </source>
</evidence>
<protein>
    <recommendedName>
        <fullName evidence="1">Cleavage and polyadenylation specificity factor subunit 2</fullName>
    </recommendedName>
    <alternativeName>
        <fullName evidence="1">Cleavage and polyadenylation specificity factor 100 kDa subunit</fullName>
    </alternativeName>
</protein>
<feature type="compositionally biased region" description="Polar residues" evidence="2">
    <location>
        <begin position="246"/>
        <end position="257"/>
    </location>
</feature>
<dbReference type="Proteomes" id="UP000324800">
    <property type="component" value="Unassembled WGS sequence"/>
</dbReference>
<comment type="similarity">
    <text evidence="1">Belongs to the metallo-beta-lactamase superfamily. RNA-metabolizing metallo-beta-lactamase-like family. CPSF2/YSH1 subfamily.</text>
</comment>
<keyword evidence="1" id="KW-0539">Nucleus</keyword>
<dbReference type="GO" id="GO:0003723">
    <property type="term" value="F:RNA binding"/>
    <property type="evidence" value="ECO:0007669"/>
    <property type="project" value="UniProtKB-KW"/>
</dbReference>
<comment type="caution">
    <text evidence="3">The sequence shown here is derived from an EMBL/GenBank/DDBJ whole genome shotgun (WGS) entry which is preliminary data.</text>
</comment>
<comment type="subcellular location">
    <subcellularLocation>
        <location evidence="1">Nucleus</location>
    </subcellularLocation>
</comment>
<dbReference type="PANTHER" id="PTHR45922">
    <property type="entry name" value="CLEAVAGE AND POLYADENYLATION SPECIFICITY FACTOR SUBUNIT 2"/>
    <property type="match status" value="1"/>
</dbReference>
<feature type="region of interest" description="Disordered" evidence="2">
    <location>
        <begin position="242"/>
        <end position="290"/>
    </location>
</feature>
<reference evidence="3 4" key="1">
    <citation type="submission" date="2019-03" db="EMBL/GenBank/DDBJ databases">
        <title>Single cell metagenomics reveals metabolic interactions within the superorganism composed of flagellate Streblomastix strix and complex community of Bacteroidetes bacteria on its surface.</title>
        <authorList>
            <person name="Treitli S.C."/>
            <person name="Kolisko M."/>
            <person name="Husnik F."/>
            <person name="Keeling P."/>
            <person name="Hampl V."/>
        </authorList>
    </citation>
    <scope>NUCLEOTIDE SEQUENCE [LARGE SCALE GENOMIC DNA]</scope>
    <source>
        <strain evidence="3">ST1C</strain>
    </source>
</reference>
<gene>
    <name evidence="3" type="ORF">EZS28_046210</name>
</gene>
<organism evidence="3 4">
    <name type="scientific">Streblomastix strix</name>
    <dbReference type="NCBI Taxonomy" id="222440"/>
    <lineage>
        <taxon>Eukaryota</taxon>
        <taxon>Metamonada</taxon>
        <taxon>Preaxostyla</taxon>
        <taxon>Oxymonadida</taxon>
        <taxon>Streblomastigidae</taxon>
        <taxon>Streblomastix</taxon>
    </lineage>
</organism>
<proteinExistence type="inferred from homology"/>
<keyword evidence="1" id="KW-0507">mRNA processing</keyword>
<dbReference type="EMBL" id="SNRW01030125">
    <property type="protein sequence ID" value="KAA6358263.1"/>
    <property type="molecule type" value="Genomic_DNA"/>
</dbReference>
<evidence type="ECO:0000313" key="4">
    <source>
        <dbReference type="Proteomes" id="UP000324800"/>
    </source>
</evidence>
<feature type="compositionally biased region" description="Basic and acidic residues" evidence="2">
    <location>
        <begin position="281"/>
        <end position="290"/>
    </location>
</feature>
<evidence type="ECO:0000256" key="2">
    <source>
        <dbReference type="SAM" id="MobiDB-lite"/>
    </source>
</evidence>
<dbReference type="PANTHER" id="PTHR45922:SF1">
    <property type="entry name" value="CLEAVAGE AND POLYADENYLATION SPECIFICITY FACTOR SUBUNIT 2"/>
    <property type="match status" value="1"/>
</dbReference>
<dbReference type="GO" id="GO:0005847">
    <property type="term" value="C:mRNA cleavage and polyadenylation specificity factor complex"/>
    <property type="evidence" value="ECO:0007669"/>
    <property type="project" value="InterPro"/>
</dbReference>
<sequence length="315" mass="36551">MFQFPRLLQEDSYYSVNLLTSLTEWMSEDLRDRSHDNSSPPIQFKNIHILHVAAQVDSLPQPVCLFVSTSSLFRGGGQAHSAFIRWCSHTQNVVLFIERMGLRDCIERGERLFNGVNTNDMEVKEKELMSSNKRSIDQQINKDMEYNASPQMDKDVQNEQIQTNNQIEQSVFTTQVQQQTFSNPLQSNSFQSQLIDIHNGRYILQTSRRVLLIGDEADEWRHQQKEQQQRLEKEKLIIKSEEDDNQLVSVAQTTSGVNADDEDEDDKDKGASDGEDDEDKEEAKKEEEVQIRKKMKKLYIDTYGKDISQYRIDCS</sequence>
<dbReference type="InterPro" id="IPR036866">
    <property type="entry name" value="RibonucZ/Hydroxyglut_hydro"/>
</dbReference>
<accession>A0A5J4TKK1</accession>
<dbReference type="AlphaFoldDB" id="A0A5J4TKK1"/>
<keyword evidence="1" id="KW-0694">RNA-binding</keyword>
<name>A0A5J4TKK1_9EUKA</name>
<dbReference type="SUPFAM" id="SSF56281">
    <property type="entry name" value="Metallo-hydrolase/oxidoreductase"/>
    <property type="match status" value="1"/>
</dbReference>
<dbReference type="Gene3D" id="3.40.50.10890">
    <property type="match status" value="1"/>
</dbReference>
<dbReference type="GO" id="GO:0006398">
    <property type="term" value="P:mRNA 3'-end processing by stem-loop binding and cleavage"/>
    <property type="evidence" value="ECO:0007669"/>
    <property type="project" value="InterPro"/>
</dbReference>
<feature type="non-terminal residue" evidence="3">
    <location>
        <position position="315"/>
    </location>
</feature>
<evidence type="ECO:0000256" key="1">
    <source>
        <dbReference type="RuleBase" id="RU365006"/>
    </source>
</evidence>